<evidence type="ECO:0000256" key="13">
    <source>
        <dbReference type="ARBA" id="ARBA00073111"/>
    </source>
</evidence>
<feature type="domain" description="FATC" evidence="17">
    <location>
        <begin position="2034"/>
        <end position="2066"/>
    </location>
</feature>
<dbReference type="InterPro" id="IPR003151">
    <property type="entry name" value="PIK-rel_kinase_FAT"/>
</dbReference>
<reference evidence="18 19" key="1">
    <citation type="journal article" date="2014" name="Nat. Commun.">
        <title>Molecular traces of alternative social organization in a termite genome.</title>
        <authorList>
            <person name="Terrapon N."/>
            <person name="Li C."/>
            <person name="Robertson H.M."/>
            <person name="Ji L."/>
            <person name="Meng X."/>
            <person name="Booth W."/>
            <person name="Chen Z."/>
            <person name="Childers C.P."/>
            <person name="Glastad K.M."/>
            <person name="Gokhale K."/>
            <person name="Gowin J."/>
            <person name="Gronenberg W."/>
            <person name="Hermansen R.A."/>
            <person name="Hu H."/>
            <person name="Hunt B.G."/>
            <person name="Huylmans A.K."/>
            <person name="Khalil S.M."/>
            <person name="Mitchell R.D."/>
            <person name="Munoz-Torres M.C."/>
            <person name="Mustard J.A."/>
            <person name="Pan H."/>
            <person name="Reese J.T."/>
            <person name="Scharf M.E."/>
            <person name="Sun F."/>
            <person name="Vogel H."/>
            <person name="Xiao J."/>
            <person name="Yang W."/>
            <person name="Yang Z."/>
            <person name="Yang Z."/>
            <person name="Zhou J."/>
            <person name="Zhu J."/>
            <person name="Brent C.S."/>
            <person name="Elsik C.G."/>
            <person name="Goodisman M.A."/>
            <person name="Liberles D.A."/>
            <person name="Roe R.M."/>
            <person name="Vargo E.L."/>
            <person name="Vilcinskas A."/>
            <person name="Wang J."/>
            <person name="Bornberg-Bauer E."/>
            <person name="Korb J."/>
            <person name="Zhang G."/>
            <person name="Liebig J."/>
        </authorList>
    </citation>
    <scope>NUCLEOTIDE SEQUENCE [LARGE SCALE GENOMIC DNA]</scope>
    <source>
        <tissue evidence="18">Whole organism</tissue>
    </source>
</reference>
<gene>
    <name evidence="18" type="ORF">L798_06967</name>
</gene>
<dbReference type="GO" id="GO:0006281">
    <property type="term" value="P:DNA repair"/>
    <property type="evidence" value="ECO:0007669"/>
    <property type="project" value="InterPro"/>
</dbReference>
<keyword evidence="5" id="KW-0547">Nucleotide-binding</keyword>
<dbReference type="EC" id="2.7.11.1" evidence="2"/>
<dbReference type="STRING" id="136037.A0A067R4Q0"/>
<dbReference type="InterPro" id="IPR016024">
    <property type="entry name" value="ARM-type_fold"/>
</dbReference>
<comment type="subcellular location">
    <subcellularLocation>
        <location evidence="1">Nucleus</location>
    </subcellularLocation>
</comment>
<evidence type="ECO:0000256" key="9">
    <source>
        <dbReference type="ARBA" id="ARBA00023242"/>
    </source>
</evidence>
<evidence type="ECO:0000256" key="12">
    <source>
        <dbReference type="ARBA" id="ARBA00048679"/>
    </source>
</evidence>
<evidence type="ECO:0000256" key="8">
    <source>
        <dbReference type="ARBA" id="ARBA00022840"/>
    </source>
</evidence>
<evidence type="ECO:0000256" key="3">
    <source>
        <dbReference type="ARBA" id="ARBA00022527"/>
    </source>
</evidence>
<evidence type="ECO:0000256" key="2">
    <source>
        <dbReference type="ARBA" id="ARBA00012513"/>
    </source>
</evidence>
<dbReference type="FunFam" id="3.30.1010.10:FF:000023">
    <property type="entry name" value="Serine/threonine-protein kinase ATM"/>
    <property type="match status" value="1"/>
</dbReference>
<dbReference type="SMART" id="SM01343">
    <property type="entry name" value="FATC"/>
    <property type="match status" value="1"/>
</dbReference>
<dbReference type="Gene3D" id="3.30.1010.10">
    <property type="entry name" value="Phosphatidylinositol 3-kinase Catalytic Subunit, Chain A, domain 4"/>
    <property type="match status" value="1"/>
</dbReference>
<evidence type="ECO:0000313" key="18">
    <source>
        <dbReference type="EMBL" id="KDR18216.1"/>
    </source>
</evidence>
<dbReference type="InterPro" id="IPR038980">
    <property type="entry name" value="ATM_plant"/>
</dbReference>
<dbReference type="PANTHER" id="PTHR37079">
    <property type="entry name" value="SERINE/THREONINE-PROTEIN KINASE ATM"/>
    <property type="match status" value="1"/>
</dbReference>
<dbReference type="InterPro" id="IPR003152">
    <property type="entry name" value="FATC_dom"/>
</dbReference>
<evidence type="ECO:0000256" key="1">
    <source>
        <dbReference type="ARBA" id="ARBA00004123"/>
    </source>
</evidence>
<dbReference type="PROSITE" id="PS00915">
    <property type="entry name" value="PI3_4_KINASE_1"/>
    <property type="match status" value="1"/>
</dbReference>
<protein>
    <recommendedName>
        <fullName evidence="13">Serine/threonine-protein kinase ATM</fullName>
        <ecNumber evidence="2">2.7.11.1</ecNumber>
    </recommendedName>
</protein>
<dbReference type="SMART" id="SM00146">
    <property type="entry name" value="PI3Kc"/>
    <property type="match status" value="1"/>
</dbReference>
<keyword evidence="9" id="KW-0539">Nucleus</keyword>
<feature type="coiled-coil region" evidence="14">
    <location>
        <begin position="1446"/>
        <end position="1476"/>
    </location>
</feature>
<dbReference type="OMA" id="ASIAKCT"/>
<keyword evidence="8" id="KW-0067">ATP-binding</keyword>
<dbReference type="InParanoid" id="A0A067R4Q0"/>
<dbReference type="GO" id="GO:0004674">
    <property type="term" value="F:protein serine/threonine kinase activity"/>
    <property type="evidence" value="ECO:0007669"/>
    <property type="project" value="UniProtKB-KW"/>
</dbReference>
<dbReference type="InterPro" id="IPR036940">
    <property type="entry name" value="PI3/4_kinase_cat_sf"/>
</dbReference>
<dbReference type="FunCoup" id="A0A067R4Q0">
    <property type="interactions" value="1369"/>
</dbReference>
<evidence type="ECO:0000256" key="5">
    <source>
        <dbReference type="ARBA" id="ARBA00022741"/>
    </source>
</evidence>
<dbReference type="Pfam" id="PF02260">
    <property type="entry name" value="FATC"/>
    <property type="match status" value="1"/>
</dbReference>
<keyword evidence="4" id="KW-0808">Transferase</keyword>
<evidence type="ECO:0000256" key="4">
    <source>
        <dbReference type="ARBA" id="ARBA00022679"/>
    </source>
</evidence>
<dbReference type="EMBL" id="KK852699">
    <property type="protein sequence ID" value="KDR18216.1"/>
    <property type="molecule type" value="Genomic_DNA"/>
</dbReference>
<evidence type="ECO:0000256" key="10">
    <source>
        <dbReference type="ARBA" id="ARBA00023306"/>
    </source>
</evidence>
<dbReference type="Gene3D" id="1.25.10.10">
    <property type="entry name" value="Leucine-rich Repeat Variant"/>
    <property type="match status" value="1"/>
</dbReference>
<organism evidence="18 19">
    <name type="scientific">Zootermopsis nevadensis</name>
    <name type="common">Dampwood termite</name>
    <dbReference type="NCBI Taxonomy" id="136037"/>
    <lineage>
        <taxon>Eukaryota</taxon>
        <taxon>Metazoa</taxon>
        <taxon>Ecdysozoa</taxon>
        <taxon>Arthropoda</taxon>
        <taxon>Hexapoda</taxon>
        <taxon>Insecta</taxon>
        <taxon>Pterygota</taxon>
        <taxon>Neoptera</taxon>
        <taxon>Polyneoptera</taxon>
        <taxon>Dictyoptera</taxon>
        <taxon>Blattodea</taxon>
        <taxon>Blattoidea</taxon>
        <taxon>Termitoidae</taxon>
        <taxon>Termopsidae</taxon>
        <taxon>Zootermopsis</taxon>
    </lineage>
</organism>
<evidence type="ECO:0000256" key="6">
    <source>
        <dbReference type="ARBA" id="ARBA00022763"/>
    </source>
</evidence>
<dbReference type="InterPro" id="IPR000403">
    <property type="entry name" value="PI3/4_kinase_cat_dom"/>
</dbReference>
<keyword evidence="10" id="KW-0131">Cell cycle</keyword>
<keyword evidence="19" id="KW-1185">Reference proteome</keyword>
<dbReference type="PANTHER" id="PTHR37079:SF4">
    <property type="entry name" value="SERINE_THREONINE-PROTEIN KINASE ATM"/>
    <property type="match status" value="1"/>
</dbReference>
<comment type="catalytic activity">
    <reaction evidence="11">
        <text>L-threonyl-[protein] + ATP = O-phospho-L-threonyl-[protein] + ADP + H(+)</text>
        <dbReference type="Rhea" id="RHEA:46608"/>
        <dbReference type="Rhea" id="RHEA-COMP:11060"/>
        <dbReference type="Rhea" id="RHEA-COMP:11605"/>
        <dbReference type="ChEBI" id="CHEBI:15378"/>
        <dbReference type="ChEBI" id="CHEBI:30013"/>
        <dbReference type="ChEBI" id="CHEBI:30616"/>
        <dbReference type="ChEBI" id="CHEBI:61977"/>
        <dbReference type="ChEBI" id="CHEBI:456216"/>
        <dbReference type="EC" id="2.7.11.1"/>
    </reaction>
</comment>
<dbReference type="CDD" id="cd05171">
    <property type="entry name" value="PIKKc_ATM"/>
    <property type="match status" value="1"/>
</dbReference>
<dbReference type="Pfam" id="PF00454">
    <property type="entry name" value="PI3_PI4_kinase"/>
    <property type="match status" value="1"/>
</dbReference>
<dbReference type="PROSITE" id="PS00916">
    <property type="entry name" value="PI3_4_KINASE_2"/>
    <property type="match status" value="1"/>
</dbReference>
<feature type="domain" description="PI3K/PI4K catalytic" evidence="15">
    <location>
        <begin position="1708"/>
        <end position="2024"/>
    </location>
</feature>
<evidence type="ECO:0000313" key="19">
    <source>
        <dbReference type="Proteomes" id="UP000027135"/>
    </source>
</evidence>
<dbReference type="PROSITE" id="PS50290">
    <property type="entry name" value="PI3_4_KINASE_3"/>
    <property type="match status" value="1"/>
</dbReference>
<evidence type="ECO:0000256" key="7">
    <source>
        <dbReference type="ARBA" id="ARBA00022777"/>
    </source>
</evidence>
<evidence type="ECO:0000259" key="16">
    <source>
        <dbReference type="PROSITE" id="PS51189"/>
    </source>
</evidence>
<sequence length="2066" mass="234370">MAVAVTRRALSCPELREVHVSSILRIIQALCRKHYLDYEAALIILQLLCGVFRHAQDTGSRENSKVLLKAFQKNVNFKKKYGPEVSIHYIKCLGELAVVDPNVIWATWESGTPVVNGVEGEVTPIAEEVLIHIKSPFHEMRMTAVKYIGTLFSHQSGASHNANRLAWQKRMFDKLCVIIISSFIVEGDLTMEEKVDESVNRTASALHCFAALIVVSPFWRKKALFSVLQLVKEKNLNIDLVRKVLVLVGKSLKLPNITKLMETNLNYILVHWRQQQYALQDFPWVLFDCISDTEFFTKYQEVIVPILLQREDDECLEIVSRKVGKTMAKLAELCCPRIIACCVPCFAADFSDGLKDMDVRIAKRLYTKLQQILPEDRITYHLNHQLDRVIVHLMRLLFDPEHFGKLCGVSKEILFDPDLPYFSISIITKSLLYLQENSPKPELSLVAYLAKESSDCIQKILLCLAVDIHQVPTLEDKLKSLHHYATFADILVNELGVKGDGLSDMATFVIRDVSHTLIHLIKHSYQRKEFSLAVASCHFYRMFCSKCFPACSSVVKTFLLVIVGILVPLAKLSCDLGAESRALLRFLVVENSKHLSPAIEMLDPFPRDVIFEEMHEVYTTIVQAKRMDTLKESIRYFLNAGNKNLGCRAEGLKHLRTQLSEKKQELNMLYKELNDMRGFSEDCAKSLLHQLICMLVELTSVPDSRIRQEASRCLGELGPANLTTMILKPEESQELQGNVFGNSSILMFTAHILSVLVDFLVDENIIVVEAASAALYKILASREGQQVIAGTSGFDNQYIIPFKADRNTRHDSSLTVNEDKFNETVDVDCLWCPVEECSHEKWVTSLVCTILKTFPQENCFISQLVPVCSAKVSFAEQILPLLVYLVLSTGSEVCNIIMNRSICYFFRSHFEACVQLDKGHSTSPLPVLRHCKEQVCFNRASVQCMLNVVHFARLQKCLKPKERKEGTNSQCLELNYLHVAQAAQFCSAYFTSILYAELWCDDSRESMDIDCAGGQSLSSLEYICDRSAQNGETLQNILKEAYKKIGDDDAVYGCGSSHILDPQSRISHYELTGNWQNVLLSYDFLLSSGNEDATGGMLYALKRLGLYHIQNSYLTGGIHSEYEDYQYECGWRLGQWNLLSTENSKKLCGSETDVASGLESLIAKGEYEKHHYMSLKAMRDLDFTSVERAVAAARKYVIDSLAHASLECSKNLYHALSQLQTLQEIEDFVSAWKSGEVDNVETVLDKWNKQGQLNLSEFQYIEPILAQRAVLLHNAVLVERNDEMKQQLAVYLADIQLSTAKLARTEGWHHVGYRCLCMLSQVGRLSSVAQGQLKLEQAQLSWGKGDHEVGRCILRSLLGELSLIGDGTDEDKLLYSSALTLYGNWMVETRSENSQMIVDRYFKKALHVLDGVKYSEESHLETYSSLARFVDAEYQQLMGILNSSAFESKQQFMTKAREEAEKLQQQKNKTKDENRKIHMCQKMSKIDEAEMKNREKEKNVYLIDALKYYLLSLEHGVQHSLQVFRLTSLWLENTTHEEVCKVLRQHLHRIPSYKFLPVLPQLAPRISNSMSDPFVSELSALLQRCAIEHPHHTLPIILALANSYRDQDFTGGRQNERKSEPRVLGARNIVQCLNACDEVRAILTQMEGVATALIKLAYCEVEGKSKSYPIERTLLKQLEDNDLVLVPTLTIPVKNNCQYDDIIGIHRYVETFSLVGGVNAPKKVGCVGTDGIERPQLVKGKDDLRQDAVMQQVFSILNTLLKNNKETQKRKLLIRTYKVVPLSQRSGVLEWCQNTEPMATYLIGPNGAHRRYYPQNLTPQACRKAMMDVAQSSNERKLQTYINICKSFNPVFHYFFLENFPTPGVWFERRLAYIHSVATSSMIGYILGLGDRHTVNILVDKSTAEVIHIDFGIAFEQGHILPTPETVPFRLTRDVEDGLGVSGIEGVFRRCCEKTMSVLRQNQETILTILEVLLYDPLYAWTISPSKGYNIQERTHKADTDYCEPEATAGEVNRMAERALVRLRQKLQGTEEGTATSVGGQVNRLLQQARDPGNLSRLFHGWQPYL</sequence>
<dbReference type="InterPro" id="IPR018936">
    <property type="entry name" value="PI3/4_kinase_CS"/>
</dbReference>
<dbReference type="InterPro" id="IPR014009">
    <property type="entry name" value="PIK_FAT"/>
</dbReference>
<dbReference type="PROSITE" id="PS51189">
    <property type="entry name" value="FAT"/>
    <property type="match status" value="1"/>
</dbReference>
<keyword evidence="7 18" id="KW-0418">Kinase</keyword>
<dbReference type="GO" id="GO:0005524">
    <property type="term" value="F:ATP binding"/>
    <property type="evidence" value="ECO:0007669"/>
    <property type="project" value="UniProtKB-KW"/>
</dbReference>
<keyword evidence="3" id="KW-0723">Serine/threonine-protein kinase</keyword>
<dbReference type="SUPFAM" id="SSF48371">
    <property type="entry name" value="ARM repeat"/>
    <property type="match status" value="1"/>
</dbReference>
<evidence type="ECO:0000259" key="15">
    <source>
        <dbReference type="PROSITE" id="PS50290"/>
    </source>
</evidence>
<dbReference type="SUPFAM" id="SSF56112">
    <property type="entry name" value="Protein kinase-like (PK-like)"/>
    <property type="match status" value="1"/>
</dbReference>
<proteinExistence type="predicted"/>
<keyword evidence="14" id="KW-0175">Coiled coil</keyword>
<dbReference type="PROSITE" id="PS51190">
    <property type="entry name" value="FATC"/>
    <property type="match status" value="1"/>
</dbReference>
<feature type="domain" description="FAT" evidence="16">
    <location>
        <begin position="978"/>
        <end position="1603"/>
    </location>
</feature>
<comment type="catalytic activity">
    <reaction evidence="12">
        <text>L-seryl-[protein] + ATP = O-phospho-L-seryl-[protein] + ADP + H(+)</text>
        <dbReference type="Rhea" id="RHEA:17989"/>
        <dbReference type="Rhea" id="RHEA-COMP:9863"/>
        <dbReference type="Rhea" id="RHEA-COMP:11604"/>
        <dbReference type="ChEBI" id="CHEBI:15378"/>
        <dbReference type="ChEBI" id="CHEBI:29999"/>
        <dbReference type="ChEBI" id="CHEBI:30616"/>
        <dbReference type="ChEBI" id="CHEBI:83421"/>
        <dbReference type="ChEBI" id="CHEBI:456216"/>
        <dbReference type="EC" id="2.7.11.1"/>
    </reaction>
</comment>
<dbReference type="Pfam" id="PF02259">
    <property type="entry name" value="FAT"/>
    <property type="match status" value="1"/>
</dbReference>
<evidence type="ECO:0000256" key="11">
    <source>
        <dbReference type="ARBA" id="ARBA00047899"/>
    </source>
</evidence>
<name>A0A067R4Q0_ZOONE</name>
<dbReference type="Proteomes" id="UP000027135">
    <property type="component" value="Unassembled WGS sequence"/>
</dbReference>
<dbReference type="InterPro" id="IPR044107">
    <property type="entry name" value="PIKKc_ATM"/>
</dbReference>
<accession>A0A067R4Q0</accession>
<dbReference type="GO" id="GO:0005634">
    <property type="term" value="C:nucleus"/>
    <property type="evidence" value="ECO:0007669"/>
    <property type="project" value="UniProtKB-SubCell"/>
</dbReference>
<keyword evidence="6" id="KW-0227">DNA damage</keyword>
<dbReference type="InterPro" id="IPR011989">
    <property type="entry name" value="ARM-like"/>
</dbReference>
<evidence type="ECO:0000259" key="17">
    <source>
        <dbReference type="PROSITE" id="PS51190"/>
    </source>
</evidence>
<dbReference type="Gene3D" id="1.10.1070.11">
    <property type="entry name" value="Phosphatidylinositol 3-/4-kinase, catalytic domain"/>
    <property type="match status" value="1"/>
</dbReference>
<evidence type="ECO:0000256" key="14">
    <source>
        <dbReference type="SAM" id="Coils"/>
    </source>
</evidence>
<dbReference type="InterPro" id="IPR011009">
    <property type="entry name" value="Kinase-like_dom_sf"/>
</dbReference>
<dbReference type="eggNOG" id="KOG0892">
    <property type="taxonomic scope" value="Eukaryota"/>
</dbReference>